<accession>A0A382QYY2</accession>
<dbReference type="NCBIfam" id="NF041023">
    <property type="entry name" value="PP0621_fam"/>
    <property type="match status" value="1"/>
</dbReference>
<name>A0A382QYY2_9ZZZZ</name>
<reference evidence="1" key="1">
    <citation type="submission" date="2018-05" db="EMBL/GenBank/DDBJ databases">
        <authorList>
            <person name="Lanie J.A."/>
            <person name="Ng W.-L."/>
            <person name="Kazmierczak K.M."/>
            <person name="Andrzejewski T.M."/>
            <person name="Davidsen T.M."/>
            <person name="Wayne K.J."/>
            <person name="Tettelin H."/>
            <person name="Glass J.I."/>
            <person name="Rusch D."/>
            <person name="Podicherti R."/>
            <person name="Tsui H.-C.T."/>
            <person name="Winkler M.E."/>
        </authorList>
    </citation>
    <scope>NUCLEOTIDE SEQUENCE</scope>
</reference>
<dbReference type="InterPro" id="IPR049708">
    <property type="entry name" value="PP0621-like"/>
</dbReference>
<dbReference type="AlphaFoldDB" id="A0A382QYY2"/>
<organism evidence="1">
    <name type="scientific">marine metagenome</name>
    <dbReference type="NCBI Taxonomy" id="408172"/>
    <lineage>
        <taxon>unclassified sequences</taxon>
        <taxon>metagenomes</taxon>
        <taxon>ecological metagenomes</taxon>
    </lineage>
</organism>
<protein>
    <submittedName>
        <fullName evidence="1">Uncharacterized protein</fullName>
    </submittedName>
</protein>
<sequence>MISLLQLVAVLLLGWGLINLFKRIRNPNNNNQSNSDSGQVMVACSVCDTHIPESEAIRKNGKVYCSEAHAE</sequence>
<gene>
    <name evidence="1" type="ORF">METZ01_LOCUS343500</name>
</gene>
<dbReference type="Gene3D" id="2.30.170.10">
    <property type="match status" value="1"/>
</dbReference>
<proteinExistence type="predicted"/>
<dbReference type="EMBL" id="UINC01117898">
    <property type="protein sequence ID" value="SVC90646.1"/>
    <property type="molecule type" value="Genomic_DNA"/>
</dbReference>
<evidence type="ECO:0000313" key="1">
    <source>
        <dbReference type="EMBL" id="SVC90646.1"/>
    </source>
</evidence>